<proteinExistence type="inferred from homology"/>
<dbReference type="HOGENOM" id="CLU_013572_3_2_1"/>
<dbReference type="EC" id="2.7.7.19" evidence="3"/>
<dbReference type="GO" id="GO:0043634">
    <property type="term" value="P:polyadenylation-dependent ncRNA catabolic process"/>
    <property type="evidence" value="ECO:0007669"/>
    <property type="project" value="TreeGrafter"/>
</dbReference>
<reference evidence="11" key="1">
    <citation type="submission" date="2011-05" db="EMBL/GenBank/DDBJ databases">
        <authorList>
            <person name="Richards S.R."/>
            <person name="Qu J."/>
            <person name="Jiang H."/>
            <person name="Jhangiani S.N."/>
            <person name="Agravi P."/>
            <person name="Goodspeed R."/>
            <person name="Gross S."/>
            <person name="Mandapat C."/>
            <person name="Jackson L."/>
            <person name="Mathew T."/>
            <person name="Pu L."/>
            <person name="Thornton R."/>
            <person name="Saada N."/>
            <person name="Wilczek-Boney K.B."/>
            <person name="Lee S."/>
            <person name="Kovar C."/>
            <person name="Wu Y."/>
            <person name="Scherer S.E."/>
            <person name="Worley K.C."/>
            <person name="Muzny D.M."/>
            <person name="Gibbs R."/>
        </authorList>
    </citation>
    <scope>NUCLEOTIDE SEQUENCE</scope>
    <source>
        <strain evidence="11">Brora</strain>
    </source>
</reference>
<dbReference type="GO" id="GO:0031123">
    <property type="term" value="P:RNA 3'-end processing"/>
    <property type="evidence" value="ECO:0007669"/>
    <property type="project" value="TreeGrafter"/>
</dbReference>
<organism evidence="10 11">
    <name type="scientific">Strigamia maritima</name>
    <name type="common">European centipede</name>
    <name type="synonym">Geophilus maritimus</name>
    <dbReference type="NCBI Taxonomy" id="126957"/>
    <lineage>
        <taxon>Eukaryota</taxon>
        <taxon>Metazoa</taxon>
        <taxon>Ecdysozoa</taxon>
        <taxon>Arthropoda</taxon>
        <taxon>Myriapoda</taxon>
        <taxon>Chilopoda</taxon>
        <taxon>Pleurostigmophora</taxon>
        <taxon>Geophilomorpha</taxon>
        <taxon>Linotaeniidae</taxon>
        <taxon>Strigamia</taxon>
    </lineage>
</organism>
<dbReference type="Proteomes" id="UP000014500">
    <property type="component" value="Unassembled WGS sequence"/>
</dbReference>
<dbReference type="InterPro" id="IPR045862">
    <property type="entry name" value="Trf4-like"/>
</dbReference>
<evidence type="ECO:0000256" key="3">
    <source>
        <dbReference type="ARBA" id="ARBA00012388"/>
    </source>
</evidence>
<dbReference type="FunFam" id="3.30.460.10:FF:000006">
    <property type="entry name" value="non-canonical poly(A) RNA polymerase PAPD5"/>
    <property type="match status" value="1"/>
</dbReference>
<dbReference type="CDD" id="cd05402">
    <property type="entry name" value="NT_PAP_TUTase"/>
    <property type="match status" value="1"/>
</dbReference>
<feature type="compositionally biased region" description="Polar residues" evidence="7">
    <location>
        <begin position="572"/>
        <end position="582"/>
    </location>
</feature>
<evidence type="ECO:0000256" key="7">
    <source>
        <dbReference type="SAM" id="MobiDB-lite"/>
    </source>
</evidence>
<evidence type="ECO:0000256" key="1">
    <source>
        <dbReference type="ARBA" id="ARBA00001936"/>
    </source>
</evidence>
<comment type="similarity">
    <text evidence="2">Belongs to the DNA polymerase type-B-like family.</text>
</comment>
<evidence type="ECO:0000256" key="5">
    <source>
        <dbReference type="ARBA" id="ARBA00022723"/>
    </source>
</evidence>
<sequence length="651" mass="72179">MDPNIGWYQPEQQGPAQKLWSRLWETQQRLQNMDLNNANNDYLPLHNVTNQVEACLRSARQQNSNNCIGNLYYNRTKRKRENRASTYGLNENSEMILEYGGIPWRNPAKPYSPGIVGLHQEIEDFYQYMSPSPEEHHMRDDVVKRITQVVIELWPQAKVEIFGSFKTGLYLPTSDIDLVVFGTWDSLPLRTLEKALLDYNIADPMTIKVLDKASVPIVKLTDLKTDVKVDISFNMNNGVGSAKLIKTFKKEFPALPKLVLVLKQFLLQRDLNEVWTGGISSYSLILLTVSFLQLHPKHDATNADANLGALLIEFFELYGRHFNYLKTGIRVKNGGAYIAKEEVQKDMVDGHRPSLLCIEDPLNAGNDIGRSSYGALHVKQAFDYAFVILCQAVVPRTPRLADLKFSILGRIVRITDEVVDYRRWIRENFPLSILMNQPYNPNGRMVTGVKDGNKLPQTSSGESCGDNESLSSSSSSLAEGPTSSSLGSSSSSSIASDTDSESIGDHSQNRLISPTNMNSSNNMNNNSIQTSGKSTGHQTYEQNNCSAVISQPPSTPNSMPPIPSPRVGVNSGGNKDNQSGGNSPAKCNGSGNQKKARPNSGNPSQYYQGKTPNSNNNSNRGSGNYKRKKNQNKMDNCAGVPMPYTHASSSR</sequence>
<dbReference type="PhylomeDB" id="T1J4Z7"/>
<dbReference type="InterPro" id="IPR002058">
    <property type="entry name" value="PAP_assoc"/>
</dbReference>
<comment type="cofactor">
    <cofactor evidence="1">
        <name>Mn(2+)</name>
        <dbReference type="ChEBI" id="CHEBI:29035"/>
    </cofactor>
</comment>
<feature type="region of interest" description="Disordered" evidence="7">
    <location>
        <begin position="444"/>
        <end position="651"/>
    </location>
</feature>
<feature type="domain" description="PAP-associated" evidence="8">
    <location>
        <begin position="306"/>
        <end position="365"/>
    </location>
</feature>
<evidence type="ECO:0000256" key="4">
    <source>
        <dbReference type="ARBA" id="ARBA00022679"/>
    </source>
</evidence>
<dbReference type="PANTHER" id="PTHR23092:SF15">
    <property type="entry name" value="INACTIVE NON-CANONICAL POLY(A) RNA POLYMERASE PROTEIN TRF4-2-RELATED"/>
    <property type="match status" value="1"/>
</dbReference>
<feature type="compositionally biased region" description="Low complexity" evidence="7">
    <location>
        <begin position="469"/>
        <end position="497"/>
    </location>
</feature>
<dbReference type="EnsemblMetazoa" id="SMAR008694-RA">
    <property type="protein sequence ID" value="SMAR008694-PA"/>
    <property type="gene ID" value="SMAR008694"/>
</dbReference>
<feature type="compositionally biased region" description="Polar residues" evidence="7">
    <location>
        <begin position="589"/>
        <end position="612"/>
    </location>
</feature>
<dbReference type="GO" id="GO:1990817">
    <property type="term" value="F:poly(A) RNA polymerase activity"/>
    <property type="evidence" value="ECO:0007669"/>
    <property type="project" value="UniProtKB-EC"/>
</dbReference>
<evidence type="ECO:0000256" key="2">
    <source>
        <dbReference type="ARBA" id="ARBA00008593"/>
    </source>
</evidence>
<protein>
    <recommendedName>
        <fullName evidence="3">polynucleotide adenylyltransferase</fullName>
        <ecNumber evidence="3">2.7.7.19</ecNumber>
    </recommendedName>
</protein>
<dbReference type="GO" id="GO:0031499">
    <property type="term" value="C:TRAMP complex"/>
    <property type="evidence" value="ECO:0007669"/>
    <property type="project" value="TreeGrafter"/>
</dbReference>
<dbReference type="STRING" id="126957.T1J4Z7"/>
<dbReference type="GO" id="GO:0003729">
    <property type="term" value="F:mRNA binding"/>
    <property type="evidence" value="ECO:0007669"/>
    <property type="project" value="TreeGrafter"/>
</dbReference>
<dbReference type="Gene3D" id="1.10.1410.10">
    <property type="match status" value="1"/>
</dbReference>
<feature type="compositionally biased region" description="Pro residues" evidence="7">
    <location>
        <begin position="553"/>
        <end position="564"/>
    </location>
</feature>
<feature type="compositionally biased region" description="Polar residues" evidence="7">
    <location>
        <begin position="455"/>
        <end position="468"/>
    </location>
</feature>
<dbReference type="InterPro" id="IPR054708">
    <property type="entry name" value="MTPAP-like_central"/>
</dbReference>
<evidence type="ECO:0000259" key="9">
    <source>
        <dbReference type="Pfam" id="PF22600"/>
    </source>
</evidence>
<dbReference type="SUPFAM" id="SSF81631">
    <property type="entry name" value="PAP/OAS1 substrate-binding domain"/>
    <property type="match status" value="1"/>
</dbReference>
<dbReference type="FunFam" id="1.10.1410.10:FF:000003">
    <property type="entry name" value="non-canonical poly(A) RNA polymerase PAPD7"/>
    <property type="match status" value="1"/>
</dbReference>
<name>T1J4Z7_STRMM</name>
<keyword evidence="4" id="KW-0808">Transferase</keyword>
<dbReference type="eggNOG" id="KOG1906">
    <property type="taxonomic scope" value="Eukaryota"/>
</dbReference>
<dbReference type="Gene3D" id="3.30.460.10">
    <property type="entry name" value="Beta Polymerase, domain 2"/>
    <property type="match status" value="1"/>
</dbReference>
<feature type="compositionally biased region" description="Polar residues" evidence="7">
    <location>
        <begin position="528"/>
        <end position="549"/>
    </location>
</feature>
<dbReference type="OMA" id="MYRAPRA"/>
<evidence type="ECO:0000259" key="8">
    <source>
        <dbReference type="Pfam" id="PF03828"/>
    </source>
</evidence>
<keyword evidence="6" id="KW-0460">Magnesium</keyword>
<feature type="compositionally biased region" description="Low complexity" evidence="7">
    <location>
        <begin position="516"/>
        <end position="527"/>
    </location>
</feature>
<dbReference type="EMBL" id="JH431850">
    <property type="status" value="NOT_ANNOTATED_CDS"/>
    <property type="molecule type" value="Genomic_DNA"/>
</dbReference>
<dbReference type="PANTHER" id="PTHR23092">
    <property type="entry name" value="POLY(A) RNA POLYMERASE"/>
    <property type="match status" value="1"/>
</dbReference>
<keyword evidence="11" id="KW-1185">Reference proteome</keyword>
<dbReference type="GO" id="GO:0046872">
    <property type="term" value="F:metal ion binding"/>
    <property type="evidence" value="ECO:0007669"/>
    <property type="project" value="UniProtKB-KW"/>
</dbReference>
<dbReference type="AlphaFoldDB" id="T1J4Z7"/>
<evidence type="ECO:0000256" key="6">
    <source>
        <dbReference type="ARBA" id="ARBA00022842"/>
    </source>
</evidence>
<accession>T1J4Z7</accession>
<dbReference type="Pfam" id="PF03828">
    <property type="entry name" value="PAP_assoc"/>
    <property type="match status" value="1"/>
</dbReference>
<dbReference type="Pfam" id="PF22600">
    <property type="entry name" value="MTPAP-like_central"/>
    <property type="match status" value="1"/>
</dbReference>
<reference evidence="10" key="2">
    <citation type="submission" date="2015-02" db="UniProtKB">
        <authorList>
            <consortium name="EnsemblMetazoa"/>
        </authorList>
    </citation>
    <scope>IDENTIFICATION</scope>
</reference>
<dbReference type="GO" id="GO:0005730">
    <property type="term" value="C:nucleolus"/>
    <property type="evidence" value="ECO:0007669"/>
    <property type="project" value="TreeGrafter"/>
</dbReference>
<evidence type="ECO:0000313" key="10">
    <source>
        <dbReference type="EnsemblMetazoa" id="SMAR008694-PA"/>
    </source>
</evidence>
<evidence type="ECO:0000313" key="11">
    <source>
        <dbReference type="Proteomes" id="UP000014500"/>
    </source>
</evidence>
<feature type="domain" description="Poly(A) RNA polymerase mitochondrial-like central palm" evidence="9">
    <location>
        <begin position="118"/>
        <end position="249"/>
    </location>
</feature>
<dbReference type="SUPFAM" id="SSF81301">
    <property type="entry name" value="Nucleotidyltransferase"/>
    <property type="match status" value="1"/>
</dbReference>
<feature type="compositionally biased region" description="Low complexity" evidence="7">
    <location>
        <begin position="613"/>
        <end position="624"/>
    </location>
</feature>
<keyword evidence="5" id="KW-0479">Metal-binding</keyword>
<dbReference type="InterPro" id="IPR043519">
    <property type="entry name" value="NT_sf"/>
</dbReference>